<dbReference type="Proteomes" id="UP001150581">
    <property type="component" value="Unassembled WGS sequence"/>
</dbReference>
<proteinExistence type="predicted"/>
<protein>
    <submittedName>
        <fullName evidence="1">Uncharacterized protein</fullName>
    </submittedName>
</protein>
<organism evidence="1 2">
    <name type="scientific">Kickxella alabastrina</name>
    <dbReference type="NCBI Taxonomy" id="61397"/>
    <lineage>
        <taxon>Eukaryota</taxon>
        <taxon>Fungi</taxon>
        <taxon>Fungi incertae sedis</taxon>
        <taxon>Zoopagomycota</taxon>
        <taxon>Kickxellomycotina</taxon>
        <taxon>Kickxellomycetes</taxon>
        <taxon>Kickxellales</taxon>
        <taxon>Kickxellaceae</taxon>
        <taxon>Kickxella</taxon>
    </lineage>
</organism>
<keyword evidence="2" id="KW-1185">Reference proteome</keyword>
<dbReference type="EMBL" id="JANBPG010002297">
    <property type="protein sequence ID" value="KAJ1886295.1"/>
    <property type="molecule type" value="Genomic_DNA"/>
</dbReference>
<gene>
    <name evidence="1" type="ORF">LPJ66_009700</name>
</gene>
<comment type="caution">
    <text evidence="1">The sequence shown here is derived from an EMBL/GenBank/DDBJ whole genome shotgun (WGS) entry which is preliminary data.</text>
</comment>
<name>A0ACC1I655_9FUNG</name>
<feature type="non-terminal residue" evidence="1">
    <location>
        <position position="1"/>
    </location>
</feature>
<reference evidence="1" key="1">
    <citation type="submission" date="2022-07" db="EMBL/GenBank/DDBJ databases">
        <title>Phylogenomic reconstructions and comparative analyses of Kickxellomycotina fungi.</title>
        <authorList>
            <person name="Reynolds N.K."/>
            <person name="Stajich J.E."/>
            <person name="Barry K."/>
            <person name="Grigoriev I.V."/>
            <person name="Crous P."/>
            <person name="Smith M.E."/>
        </authorList>
    </citation>
    <scope>NUCLEOTIDE SEQUENCE</scope>
    <source>
        <strain evidence="1">Benny 63K</strain>
    </source>
</reference>
<accession>A0ACC1I655</accession>
<sequence length="265" mass="28308">SRPQQQQQQQKHLPNNPAPLSSLPAAPRMRSHSDLPVSPVTASTEQFVPSCPEAGQKLILPISESPLFSPMQIDFEETQNAGERIHKEAIHNMSMAKISASHRPVIPDVSLPPPAIATTVNDNALADVSLGTTPPVKSDSPEFGAPDILVDSQYLSMMMNADKLQKYLKQVSDVEQARELNIVIQAMKDRGEYAKGNGTSDSGADRERSRGRVDDAPGSADKETVAVNDSGIQVNGSRHGLSGMVPFVAIHVGGGGGGGDIIHRR</sequence>
<evidence type="ECO:0000313" key="1">
    <source>
        <dbReference type="EMBL" id="KAJ1886295.1"/>
    </source>
</evidence>
<evidence type="ECO:0000313" key="2">
    <source>
        <dbReference type="Proteomes" id="UP001150581"/>
    </source>
</evidence>